<evidence type="ECO:0000313" key="1">
    <source>
        <dbReference type="EMBL" id="GES93229.1"/>
    </source>
</evidence>
<dbReference type="AlphaFoldDB" id="A0A8H3QXQ3"/>
<sequence length="70" mass="8396">MIFRRSRRSILKTGLYSKTILKVLTKPGVYSKVRGWILRRNFEGLGFPGILRNFKNLWLLDEDFEGLWFF</sequence>
<reference evidence="1" key="1">
    <citation type="submission" date="2019-10" db="EMBL/GenBank/DDBJ databases">
        <title>Conservation and host-specific expression of non-tandemly repeated heterogenous ribosome RNA gene in arbuscular mycorrhizal fungi.</title>
        <authorList>
            <person name="Maeda T."/>
            <person name="Kobayashi Y."/>
            <person name="Nakagawa T."/>
            <person name="Ezawa T."/>
            <person name="Yamaguchi K."/>
            <person name="Bino T."/>
            <person name="Nishimoto Y."/>
            <person name="Shigenobu S."/>
            <person name="Kawaguchi M."/>
        </authorList>
    </citation>
    <scope>NUCLEOTIDE SEQUENCE</scope>
    <source>
        <strain evidence="1">HR1</strain>
    </source>
</reference>
<dbReference type="EMBL" id="BLAL01000225">
    <property type="protein sequence ID" value="GES93229.1"/>
    <property type="molecule type" value="Genomic_DNA"/>
</dbReference>
<protein>
    <submittedName>
        <fullName evidence="1">Uncharacterized protein</fullName>
    </submittedName>
</protein>
<proteinExistence type="predicted"/>
<name>A0A8H3QXQ3_9GLOM</name>
<evidence type="ECO:0000313" key="2">
    <source>
        <dbReference type="Proteomes" id="UP000615446"/>
    </source>
</evidence>
<comment type="caution">
    <text evidence="1">The sequence shown here is derived from an EMBL/GenBank/DDBJ whole genome shotgun (WGS) entry which is preliminary data.</text>
</comment>
<accession>A0A8H3QXQ3</accession>
<organism evidence="1 2">
    <name type="scientific">Rhizophagus clarus</name>
    <dbReference type="NCBI Taxonomy" id="94130"/>
    <lineage>
        <taxon>Eukaryota</taxon>
        <taxon>Fungi</taxon>
        <taxon>Fungi incertae sedis</taxon>
        <taxon>Mucoromycota</taxon>
        <taxon>Glomeromycotina</taxon>
        <taxon>Glomeromycetes</taxon>
        <taxon>Glomerales</taxon>
        <taxon>Glomeraceae</taxon>
        <taxon>Rhizophagus</taxon>
    </lineage>
</organism>
<gene>
    <name evidence="1" type="ORF">RCL2_001998300</name>
</gene>
<dbReference type="Proteomes" id="UP000615446">
    <property type="component" value="Unassembled WGS sequence"/>
</dbReference>